<evidence type="ECO:0000313" key="2">
    <source>
        <dbReference type="EMBL" id="MCY0146959.1"/>
    </source>
</evidence>
<proteinExistence type="predicted"/>
<dbReference type="EMBL" id="JAOVZR010000001">
    <property type="protein sequence ID" value="MCY0146959.1"/>
    <property type="molecule type" value="Genomic_DNA"/>
</dbReference>
<dbReference type="Proteomes" id="UP001073227">
    <property type="component" value="Unassembled WGS sequence"/>
</dbReference>
<organism evidence="2 3">
    <name type="scientific">Hoeflea algicola</name>
    <dbReference type="NCBI Taxonomy" id="2983763"/>
    <lineage>
        <taxon>Bacteria</taxon>
        <taxon>Pseudomonadati</taxon>
        <taxon>Pseudomonadota</taxon>
        <taxon>Alphaproteobacteria</taxon>
        <taxon>Hyphomicrobiales</taxon>
        <taxon>Rhizobiaceae</taxon>
        <taxon>Hoeflea</taxon>
    </lineage>
</organism>
<comment type="caution">
    <text evidence="2">The sequence shown here is derived from an EMBL/GenBank/DDBJ whole genome shotgun (WGS) entry which is preliminary data.</text>
</comment>
<evidence type="ECO:0000259" key="1">
    <source>
        <dbReference type="PROSITE" id="PS51819"/>
    </source>
</evidence>
<evidence type="ECO:0000313" key="3">
    <source>
        <dbReference type="Proteomes" id="UP001073227"/>
    </source>
</evidence>
<dbReference type="InterPro" id="IPR026275">
    <property type="entry name" value="Glyoxalase/dOase/EhpR"/>
</dbReference>
<dbReference type="SUPFAM" id="SSF54593">
    <property type="entry name" value="Glyoxalase/Bleomycin resistance protein/Dihydroxybiphenyl dioxygenase"/>
    <property type="match status" value="1"/>
</dbReference>
<dbReference type="PROSITE" id="PS51819">
    <property type="entry name" value="VOC"/>
    <property type="match status" value="1"/>
</dbReference>
<dbReference type="InterPro" id="IPR037523">
    <property type="entry name" value="VOC_core"/>
</dbReference>
<accession>A0ABT3Z6E9</accession>
<protein>
    <submittedName>
        <fullName evidence="2">VOC family protein</fullName>
    </submittedName>
</protein>
<reference evidence="2" key="1">
    <citation type="submission" date="2022-10" db="EMBL/GenBank/DDBJ databases">
        <title>Hoeflea sp. G2-23, isolated from marine algae.</title>
        <authorList>
            <person name="Kristyanto S."/>
            <person name="Kim J.M."/>
            <person name="Jeon C.O."/>
        </authorList>
    </citation>
    <scope>NUCLEOTIDE SEQUENCE</scope>
    <source>
        <strain evidence="2">G2-23</strain>
    </source>
</reference>
<feature type="domain" description="VOC" evidence="1">
    <location>
        <begin position="3"/>
        <end position="120"/>
    </location>
</feature>
<name>A0ABT3Z6E9_9HYPH</name>
<dbReference type="Gene3D" id="3.30.720.110">
    <property type="match status" value="1"/>
</dbReference>
<keyword evidence="3" id="KW-1185">Reference proteome</keyword>
<dbReference type="InterPro" id="IPR029068">
    <property type="entry name" value="Glyas_Bleomycin-R_OHBP_Dase"/>
</dbReference>
<dbReference type="Pfam" id="PF00903">
    <property type="entry name" value="Glyoxalase"/>
    <property type="match status" value="1"/>
</dbReference>
<dbReference type="RefSeq" id="WP_267652594.1">
    <property type="nucleotide sequence ID" value="NZ_JAOVZR010000001.1"/>
</dbReference>
<gene>
    <name evidence="2" type="ORF">OEG84_04305</name>
</gene>
<dbReference type="InterPro" id="IPR004360">
    <property type="entry name" value="Glyas_Fos-R_dOase_dom"/>
</dbReference>
<dbReference type="Gene3D" id="3.30.720.120">
    <property type="match status" value="1"/>
</dbReference>
<dbReference type="PIRSF" id="PIRSF039020">
    <property type="entry name" value="EhpR"/>
    <property type="match status" value="1"/>
</dbReference>
<sequence length="123" mass="13252">MLKFDMVVLHVADPVASGAFYSALLERPLIQSNPVFSMLPLSDSVLLGLWAASEADPDGQSAPGSSEISFNVADRESLVKLHADWVAKGHKIILDPVEMPFGHTFVATDPDGHRVRAVASTNR</sequence>